<feature type="region of interest" description="Disordered" evidence="7">
    <location>
        <begin position="307"/>
        <end position="328"/>
    </location>
</feature>
<dbReference type="InterPro" id="IPR050401">
    <property type="entry name" value="Cyclic_nucleotide_synthase"/>
</dbReference>
<feature type="transmembrane region" description="Helical" evidence="8">
    <location>
        <begin position="613"/>
        <end position="637"/>
    </location>
</feature>
<evidence type="ECO:0000256" key="2">
    <source>
        <dbReference type="ARBA" id="ARBA00022692"/>
    </source>
</evidence>
<dbReference type="VEuPathDB" id="TrichDB:TRFO_35418"/>
<feature type="transmembrane region" description="Helical" evidence="8">
    <location>
        <begin position="37"/>
        <end position="58"/>
    </location>
</feature>
<dbReference type="NCBIfam" id="TIGR00229">
    <property type="entry name" value="sensory_box"/>
    <property type="match status" value="1"/>
</dbReference>
<evidence type="ECO:0000256" key="3">
    <source>
        <dbReference type="ARBA" id="ARBA00022741"/>
    </source>
</evidence>
<proteinExistence type="predicted"/>
<dbReference type="GO" id="GO:0007168">
    <property type="term" value="P:receptor guanylyl cyclase signaling pathway"/>
    <property type="evidence" value="ECO:0007669"/>
    <property type="project" value="TreeGrafter"/>
</dbReference>
<keyword evidence="3" id="KW-0547">Nucleotide-binding</keyword>
<keyword evidence="6" id="KW-0456">Lyase</keyword>
<dbReference type="PANTHER" id="PTHR11920:SF335">
    <property type="entry name" value="GUANYLATE CYCLASE"/>
    <property type="match status" value="1"/>
</dbReference>
<feature type="domain" description="PAS" evidence="9">
    <location>
        <begin position="695"/>
        <end position="739"/>
    </location>
</feature>
<dbReference type="Pfam" id="PF13426">
    <property type="entry name" value="PAS_9"/>
    <property type="match status" value="1"/>
</dbReference>
<evidence type="ECO:0000256" key="1">
    <source>
        <dbReference type="ARBA" id="ARBA00004370"/>
    </source>
</evidence>
<evidence type="ECO:0000256" key="4">
    <source>
        <dbReference type="ARBA" id="ARBA00022989"/>
    </source>
</evidence>
<dbReference type="CDD" id="cd07302">
    <property type="entry name" value="CHD"/>
    <property type="match status" value="1"/>
</dbReference>
<dbReference type="RefSeq" id="XP_068351356.1">
    <property type="nucleotide sequence ID" value="XM_068510240.1"/>
</dbReference>
<feature type="transmembrane region" description="Helical" evidence="8">
    <location>
        <begin position="338"/>
        <end position="362"/>
    </location>
</feature>
<dbReference type="GO" id="GO:0000166">
    <property type="term" value="F:nucleotide binding"/>
    <property type="evidence" value="ECO:0007669"/>
    <property type="project" value="UniProtKB-KW"/>
</dbReference>
<dbReference type="CDD" id="cd00130">
    <property type="entry name" value="PAS"/>
    <property type="match status" value="1"/>
</dbReference>
<evidence type="ECO:0000256" key="6">
    <source>
        <dbReference type="ARBA" id="ARBA00023239"/>
    </source>
</evidence>
<comment type="caution">
    <text evidence="11">The sequence shown here is derived from an EMBL/GenBank/DDBJ whole genome shotgun (WGS) entry which is preliminary data.</text>
</comment>
<evidence type="ECO:0000256" key="7">
    <source>
        <dbReference type="SAM" id="MobiDB-lite"/>
    </source>
</evidence>
<dbReference type="Gene3D" id="3.30.70.1230">
    <property type="entry name" value="Nucleotide cyclase"/>
    <property type="match status" value="1"/>
</dbReference>
<evidence type="ECO:0000256" key="8">
    <source>
        <dbReference type="SAM" id="Phobius"/>
    </source>
</evidence>
<dbReference type="Proteomes" id="UP000179807">
    <property type="component" value="Unassembled WGS sequence"/>
</dbReference>
<reference evidence="11" key="1">
    <citation type="submission" date="2016-10" db="EMBL/GenBank/DDBJ databases">
        <authorList>
            <person name="Benchimol M."/>
            <person name="Almeida L.G."/>
            <person name="Vasconcelos A.T."/>
            <person name="Perreira-Neves A."/>
            <person name="Rosa I.A."/>
            <person name="Tasca T."/>
            <person name="Bogo M.R."/>
            <person name="de Souza W."/>
        </authorList>
    </citation>
    <scope>NUCLEOTIDE SEQUENCE [LARGE SCALE GENOMIC DNA]</scope>
    <source>
        <strain evidence="11">K</strain>
    </source>
</reference>
<dbReference type="SMART" id="SM00044">
    <property type="entry name" value="CYCc"/>
    <property type="match status" value="1"/>
</dbReference>
<dbReference type="InterPro" id="IPR029787">
    <property type="entry name" value="Nucleotide_cyclase"/>
</dbReference>
<sequence>MEEGARYLPQVSLRLALERAIGDLRFPIISKIRIGSFARLFLTMAYIVIIIAILIPSFDSRKNLFDIFKQINYAEHNISLLSVQIPWFIYEGYKGGNVDYSRLIEELGDQSSSIESVVNLSAPIKAGIIKLAQDALLSMNNLGSLIYHVNFEEMISLQDFSVSYLREKTPIYSCANYNHETTPFKLQDTINLDYMIRTFVTQSRILSRDSYEARAEYGISSLDFCEFYNNQVLVSDAFTSISGTVSVSVHMLFQHGDEEDDGEEYAKLLDSKLLNLSQSNNTFTNYSLSQSSKYNSKSQKILSKMSKLLDSDEENSDPEEGEEEEEEETESLDSLCDFFIAFSPFVLFAFILPSITFLSAGLTDEMNNFSKVLRTVPRNDCLKASERILKVQNSIAGKEKAKNYVTADKTNMANIPVWFFNLISAVVIIILVIVLAIYTKSVKVTLDEFCELFVLFTLKRNFIYDIGRELLYIHLINELGNQSFNSYFNISDNEARFNKYMKEYVMVSKVINLETDEFPSAIAIDSELSAIRFNSICDTPISSDRPANFYECISLDRAISYYIQLVNSVHATADKTSLLDSYCPYITHLLDTRMSTGYLRIFNRIESVYASTLYSFNVLIIVVTIVSIIFVLFEFFIEFIMLKTIQTQINTFKSLLLRVNPIAFVSNQNLLSLVYGKSKANDSHIISASHAVFMTSHDAMISLNDECIIESINPAATTIFGYTPEQMLGQNLKMLISPEYESNSQIYYNMQLMQSGQASLIFESDIIGKKDDENFVPLKVTLLGFSSNDKMAESFGLMCKDQTLETKQKNLVEEAKKQSENLLLQILPKDIIMRLNRGDTDISFTVPSATIVFIDIEKFSSYSASLSASEIMQNLGMVFTSYDKILHKFPLLIKIKLIGDDYMGAAGLFNPDSDPKEHAQQVVQFSLECLDAIEDLNEHLNASLQVRIGVNTNGPLIAGVLGTDKPLFDIIGDPINVAARLQSTDIPGCVQISQGTYDCVADSQFKIESRGEIELKGKGKQMTYLVYPSMRVNQSNASFSIGSTSSLPSEL</sequence>
<dbReference type="OrthoDB" id="1890790at2759"/>
<gene>
    <name evidence="11" type="ORF">TRFO_35418</name>
</gene>
<dbReference type="PROSITE" id="PS50125">
    <property type="entry name" value="GUANYLATE_CYCLASE_2"/>
    <property type="match status" value="1"/>
</dbReference>
<keyword evidence="5 8" id="KW-0472">Membrane</keyword>
<dbReference type="InterPro" id="IPR035965">
    <property type="entry name" value="PAS-like_dom_sf"/>
</dbReference>
<dbReference type="EMBL" id="MLAK01001069">
    <property type="protein sequence ID" value="OHS98219.1"/>
    <property type="molecule type" value="Genomic_DNA"/>
</dbReference>
<name>A0A1J4JKX1_9EUKA</name>
<evidence type="ECO:0000259" key="9">
    <source>
        <dbReference type="PROSITE" id="PS50112"/>
    </source>
</evidence>
<evidence type="ECO:0000256" key="5">
    <source>
        <dbReference type="ARBA" id="ARBA00023136"/>
    </source>
</evidence>
<dbReference type="InterPro" id="IPR001054">
    <property type="entry name" value="A/G_cyclase"/>
</dbReference>
<dbReference type="GO" id="GO:0035556">
    <property type="term" value="P:intracellular signal transduction"/>
    <property type="evidence" value="ECO:0007669"/>
    <property type="project" value="InterPro"/>
</dbReference>
<dbReference type="SUPFAM" id="SSF55073">
    <property type="entry name" value="Nucleotide cyclase"/>
    <property type="match status" value="1"/>
</dbReference>
<evidence type="ECO:0000259" key="10">
    <source>
        <dbReference type="PROSITE" id="PS50125"/>
    </source>
</evidence>
<dbReference type="Gene3D" id="3.30.450.20">
    <property type="entry name" value="PAS domain"/>
    <property type="match status" value="1"/>
</dbReference>
<feature type="transmembrane region" description="Helical" evidence="8">
    <location>
        <begin position="418"/>
        <end position="438"/>
    </location>
</feature>
<dbReference type="PANTHER" id="PTHR11920">
    <property type="entry name" value="GUANYLYL CYCLASE"/>
    <property type="match status" value="1"/>
</dbReference>
<dbReference type="InterPro" id="IPR000014">
    <property type="entry name" value="PAS"/>
</dbReference>
<dbReference type="Pfam" id="PF00211">
    <property type="entry name" value="Guanylate_cyc"/>
    <property type="match status" value="1"/>
</dbReference>
<dbReference type="GO" id="GO:0004383">
    <property type="term" value="F:guanylate cyclase activity"/>
    <property type="evidence" value="ECO:0007669"/>
    <property type="project" value="TreeGrafter"/>
</dbReference>
<keyword evidence="4 8" id="KW-1133">Transmembrane helix</keyword>
<keyword evidence="12" id="KW-1185">Reference proteome</keyword>
<evidence type="ECO:0000313" key="12">
    <source>
        <dbReference type="Proteomes" id="UP000179807"/>
    </source>
</evidence>
<dbReference type="SMART" id="SM00091">
    <property type="entry name" value="PAS"/>
    <property type="match status" value="1"/>
</dbReference>
<protein>
    <submittedName>
        <fullName evidence="11">Adenylate cyclase type</fullName>
    </submittedName>
</protein>
<dbReference type="AlphaFoldDB" id="A0A1J4JKX1"/>
<feature type="compositionally biased region" description="Acidic residues" evidence="7">
    <location>
        <begin position="311"/>
        <end position="328"/>
    </location>
</feature>
<keyword evidence="2 8" id="KW-0812">Transmembrane</keyword>
<dbReference type="PROSITE" id="PS50112">
    <property type="entry name" value="PAS"/>
    <property type="match status" value="1"/>
</dbReference>
<comment type="subcellular location">
    <subcellularLocation>
        <location evidence="1">Membrane</location>
    </subcellularLocation>
</comment>
<feature type="domain" description="Guanylate cyclase" evidence="10">
    <location>
        <begin position="850"/>
        <end position="982"/>
    </location>
</feature>
<dbReference type="SUPFAM" id="SSF55785">
    <property type="entry name" value="PYP-like sensor domain (PAS domain)"/>
    <property type="match status" value="1"/>
</dbReference>
<dbReference type="GO" id="GO:0004016">
    <property type="term" value="F:adenylate cyclase activity"/>
    <property type="evidence" value="ECO:0007669"/>
    <property type="project" value="TreeGrafter"/>
</dbReference>
<dbReference type="GO" id="GO:0001653">
    <property type="term" value="F:peptide receptor activity"/>
    <property type="evidence" value="ECO:0007669"/>
    <property type="project" value="TreeGrafter"/>
</dbReference>
<dbReference type="GeneID" id="94844944"/>
<organism evidence="11 12">
    <name type="scientific">Tritrichomonas foetus</name>
    <dbReference type="NCBI Taxonomy" id="1144522"/>
    <lineage>
        <taxon>Eukaryota</taxon>
        <taxon>Metamonada</taxon>
        <taxon>Parabasalia</taxon>
        <taxon>Tritrichomonadida</taxon>
        <taxon>Tritrichomonadidae</taxon>
        <taxon>Tritrichomonas</taxon>
    </lineage>
</organism>
<accession>A0A1J4JKX1</accession>
<dbReference type="GO" id="GO:0005886">
    <property type="term" value="C:plasma membrane"/>
    <property type="evidence" value="ECO:0007669"/>
    <property type="project" value="TreeGrafter"/>
</dbReference>
<evidence type="ECO:0000313" key="11">
    <source>
        <dbReference type="EMBL" id="OHS98219.1"/>
    </source>
</evidence>